<feature type="transmembrane region" description="Helical" evidence="1">
    <location>
        <begin position="89"/>
        <end position="105"/>
    </location>
</feature>
<gene>
    <name evidence="2" type="ORF">H8S20_10670</name>
</gene>
<keyword evidence="3" id="KW-1185">Reference proteome</keyword>
<dbReference type="Proteomes" id="UP000596929">
    <property type="component" value="Unassembled WGS sequence"/>
</dbReference>
<dbReference type="EMBL" id="JACOOO010000022">
    <property type="protein sequence ID" value="MBC5629353.1"/>
    <property type="molecule type" value="Genomic_DNA"/>
</dbReference>
<sequence length="106" mass="12528">MERISSSFFMLALLMYYIPKIFKLKKSRYVKLHIFTGSISIITMITAFVLKIGQDDFIKYIGFSIIMILIGITGYLFKKNPRLYRKLHIISTISFFAYLFISIKFF</sequence>
<feature type="transmembrane region" description="Helical" evidence="1">
    <location>
        <begin position="58"/>
        <end position="77"/>
    </location>
</feature>
<keyword evidence="1" id="KW-0812">Transmembrane</keyword>
<proteinExistence type="predicted"/>
<comment type="caution">
    <text evidence="2">The sequence shown here is derived from an EMBL/GenBank/DDBJ whole genome shotgun (WGS) entry which is preliminary data.</text>
</comment>
<evidence type="ECO:0000256" key="1">
    <source>
        <dbReference type="SAM" id="Phobius"/>
    </source>
</evidence>
<feature type="transmembrane region" description="Helical" evidence="1">
    <location>
        <begin position="6"/>
        <end position="22"/>
    </location>
</feature>
<keyword evidence="1" id="KW-1133">Transmembrane helix</keyword>
<organism evidence="2 3">
    <name type="scientific">Clostridium hominis</name>
    <dbReference type="NCBI Taxonomy" id="2763036"/>
    <lineage>
        <taxon>Bacteria</taxon>
        <taxon>Bacillati</taxon>
        <taxon>Bacillota</taxon>
        <taxon>Clostridia</taxon>
        <taxon>Eubacteriales</taxon>
        <taxon>Clostridiaceae</taxon>
        <taxon>Clostridium</taxon>
    </lineage>
</organism>
<evidence type="ECO:0000313" key="2">
    <source>
        <dbReference type="EMBL" id="MBC5629353.1"/>
    </source>
</evidence>
<feature type="transmembrane region" description="Helical" evidence="1">
    <location>
        <begin position="34"/>
        <end position="52"/>
    </location>
</feature>
<reference evidence="2 3" key="1">
    <citation type="submission" date="2020-08" db="EMBL/GenBank/DDBJ databases">
        <title>Genome public.</title>
        <authorList>
            <person name="Liu C."/>
            <person name="Sun Q."/>
        </authorList>
    </citation>
    <scope>NUCLEOTIDE SEQUENCE [LARGE SCALE GENOMIC DNA]</scope>
    <source>
        <strain evidence="2 3">NSJ-6</strain>
    </source>
</reference>
<name>A0ABR7DDC0_9CLOT</name>
<keyword evidence="1" id="KW-0472">Membrane</keyword>
<evidence type="ECO:0000313" key="3">
    <source>
        <dbReference type="Proteomes" id="UP000596929"/>
    </source>
</evidence>
<protein>
    <submittedName>
        <fullName evidence="2">Uncharacterized protein</fullName>
    </submittedName>
</protein>
<accession>A0ABR7DDC0</accession>
<dbReference type="RefSeq" id="WP_186860099.1">
    <property type="nucleotide sequence ID" value="NZ_JACOOO010000022.1"/>
</dbReference>